<dbReference type="AlphaFoldDB" id="A0A5J4V157"/>
<reference evidence="2 3" key="1">
    <citation type="submission" date="2019-03" db="EMBL/GenBank/DDBJ databases">
        <title>Single cell metagenomics reveals metabolic interactions within the superorganism composed of flagellate Streblomastix strix and complex community of Bacteroidetes bacteria on its surface.</title>
        <authorList>
            <person name="Treitli S.C."/>
            <person name="Kolisko M."/>
            <person name="Husnik F."/>
            <person name="Keeling P."/>
            <person name="Hampl V."/>
        </authorList>
    </citation>
    <scope>NUCLEOTIDE SEQUENCE [LARGE SCALE GENOMIC DNA]</scope>
    <source>
        <strain evidence="2">ST1C</strain>
    </source>
</reference>
<dbReference type="EMBL" id="SNRW01010977">
    <property type="protein sequence ID" value="KAA6375801.1"/>
    <property type="molecule type" value="Genomic_DNA"/>
</dbReference>
<proteinExistence type="predicted"/>
<accession>A0A5J4V157</accession>
<evidence type="ECO:0000313" key="2">
    <source>
        <dbReference type="EMBL" id="KAA6375801.1"/>
    </source>
</evidence>
<organism evidence="2 3">
    <name type="scientific">Streblomastix strix</name>
    <dbReference type="NCBI Taxonomy" id="222440"/>
    <lineage>
        <taxon>Eukaryota</taxon>
        <taxon>Metamonada</taxon>
        <taxon>Preaxostyla</taxon>
        <taxon>Oxymonadida</taxon>
        <taxon>Streblomastigidae</taxon>
        <taxon>Streblomastix</taxon>
    </lineage>
</organism>
<feature type="compositionally biased region" description="Acidic residues" evidence="1">
    <location>
        <begin position="107"/>
        <end position="121"/>
    </location>
</feature>
<feature type="region of interest" description="Disordered" evidence="1">
    <location>
        <begin position="93"/>
        <end position="122"/>
    </location>
</feature>
<name>A0A5J4V157_9EUKA</name>
<comment type="caution">
    <text evidence="2">The sequence shown here is derived from an EMBL/GenBank/DDBJ whole genome shotgun (WGS) entry which is preliminary data.</text>
</comment>
<evidence type="ECO:0000313" key="3">
    <source>
        <dbReference type="Proteomes" id="UP000324800"/>
    </source>
</evidence>
<dbReference type="Proteomes" id="UP000324800">
    <property type="component" value="Unassembled WGS sequence"/>
</dbReference>
<sequence length="273" mass="31263">MGDSNYNRLLCNQEKRKTSQILFNRNQRFSRELGQNGTIMVMRNTTTTLSNLIDFCSHIQDKVGVGKSDNNSTGMERIGVVDSLNTNQSALEGARGQLKCPQRRSMDEEEQTEPTSGEDWDFLGRRGEKGKQLFKECLLNTGLTEQLIQGIIDGWHGSWKRHACSLTIFAEYWAQQSGTVLQLSTLEQPYLTIANYITYLKPLESVAFIIQARNSISTLFELTGIPIISIRNKVIEQLMKEHVDRAAKVRKEIRYWKLKPIKVIYKQVSNVER</sequence>
<gene>
    <name evidence="2" type="ORF">EZS28_028672</name>
</gene>
<protein>
    <submittedName>
        <fullName evidence="2">Uncharacterized protein</fullName>
    </submittedName>
</protein>
<evidence type="ECO:0000256" key="1">
    <source>
        <dbReference type="SAM" id="MobiDB-lite"/>
    </source>
</evidence>